<evidence type="ECO:0000256" key="3">
    <source>
        <dbReference type="ARBA" id="ARBA00022553"/>
    </source>
</evidence>
<dbReference type="InterPro" id="IPR007529">
    <property type="entry name" value="Znf_HIT"/>
</dbReference>
<dbReference type="GO" id="GO:0008270">
    <property type="term" value="F:zinc ion binding"/>
    <property type="evidence" value="ECO:0007669"/>
    <property type="project" value="UniProtKB-UniRule"/>
</dbReference>
<evidence type="ECO:0000313" key="17">
    <source>
        <dbReference type="Proteomes" id="UP001140074"/>
    </source>
</evidence>
<evidence type="ECO:0000256" key="1">
    <source>
        <dbReference type="ARBA" id="ARBA00022499"/>
    </source>
</evidence>
<dbReference type="GO" id="GO:0048254">
    <property type="term" value="P:snoRNA localization"/>
    <property type="evidence" value="ECO:0007669"/>
    <property type="project" value="TreeGrafter"/>
</dbReference>
<dbReference type="InterPro" id="IPR057721">
    <property type="entry name" value="BCD1_alpha/beta"/>
</dbReference>
<dbReference type="GO" id="GO:0005634">
    <property type="term" value="C:nucleus"/>
    <property type="evidence" value="ECO:0007669"/>
    <property type="project" value="TreeGrafter"/>
</dbReference>
<keyword evidence="4" id="KW-0479">Metal-binding</keyword>
<evidence type="ECO:0000256" key="11">
    <source>
        <dbReference type="ARBA" id="ARBA00068630"/>
    </source>
</evidence>
<keyword evidence="3" id="KW-0597">Phosphoprotein</keyword>
<keyword evidence="7" id="KW-0832">Ubl conjugation</keyword>
<evidence type="ECO:0000256" key="4">
    <source>
        <dbReference type="ARBA" id="ARBA00022723"/>
    </source>
</evidence>
<dbReference type="Pfam" id="PF04438">
    <property type="entry name" value="zf-HIT"/>
    <property type="match status" value="1"/>
</dbReference>
<evidence type="ECO:0000256" key="7">
    <source>
        <dbReference type="ARBA" id="ARBA00022843"/>
    </source>
</evidence>
<dbReference type="SUPFAM" id="SSF144232">
    <property type="entry name" value="HIT/MYND zinc finger-like"/>
    <property type="match status" value="1"/>
</dbReference>
<dbReference type="CDD" id="cd23023">
    <property type="entry name" value="zf-HIT_BCD1"/>
    <property type="match status" value="1"/>
</dbReference>
<evidence type="ECO:0000259" key="15">
    <source>
        <dbReference type="PROSITE" id="PS51083"/>
    </source>
</evidence>
<dbReference type="GO" id="GO:0070761">
    <property type="term" value="C:pre-snoRNP complex"/>
    <property type="evidence" value="ECO:0007669"/>
    <property type="project" value="TreeGrafter"/>
</dbReference>
<dbReference type="Proteomes" id="UP001140074">
    <property type="component" value="Unassembled WGS sequence"/>
</dbReference>
<keyword evidence="1" id="KW-1017">Isopeptide bond</keyword>
<keyword evidence="6" id="KW-0862">Zinc</keyword>
<evidence type="ECO:0000256" key="10">
    <source>
        <dbReference type="ARBA" id="ARBA00061949"/>
    </source>
</evidence>
<proteinExistence type="inferred from homology"/>
<reference evidence="16" key="1">
    <citation type="submission" date="2022-07" db="EMBL/GenBank/DDBJ databases">
        <title>Phylogenomic reconstructions and comparative analyses of Kickxellomycotina fungi.</title>
        <authorList>
            <person name="Reynolds N.K."/>
            <person name="Stajich J.E."/>
            <person name="Barry K."/>
            <person name="Grigoriev I.V."/>
            <person name="Crous P."/>
            <person name="Smith M.E."/>
        </authorList>
    </citation>
    <scope>NUCLEOTIDE SEQUENCE</scope>
    <source>
        <strain evidence="16">RSA 476</strain>
    </source>
</reference>
<evidence type="ECO:0000256" key="6">
    <source>
        <dbReference type="ARBA" id="ARBA00022833"/>
    </source>
</evidence>
<evidence type="ECO:0000256" key="5">
    <source>
        <dbReference type="ARBA" id="ARBA00022771"/>
    </source>
</evidence>
<dbReference type="GO" id="GO:0000492">
    <property type="term" value="P:box C/D snoRNP assembly"/>
    <property type="evidence" value="ECO:0007669"/>
    <property type="project" value="TreeGrafter"/>
</dbReference>
<sequence length="359" mass="39750">MSEAEAPPAATDPSPLAKSKCEQCNIHDAKYKCPGCLLQTCSLPCSKQHKISSGCSGERDKAKFVKRAEYDANTLMSDYGFLQDLARDCTNLSHDAEERGVKGRQPPGIVLNRAQKNIVARAKSERQVYIRYMSPGIQRHKVNKTLWASSRSRLVWTLEIVVPELGAGLNKWIETGFHDVCQVGDLWTRLLHSGRGPRRADADGFDEALPRKRARNDPVRIQLTSDDGVEHPFSSAIPLELLQTLKSDFGQTPLEDLVWLIRVQDTPANKPTFCKVKPTEPLYTQLRYQTVLEFPTIYVYKQAPTEIGGHAVTIEEPHISTTEVESGSKPESPTAEEACESGPTTEEACAGEPTEPPPA</sequence>
<feature type="domain" description="HIT-type" evidence="15">
    <location>
        <begin position="21"/>
        <end position="55"/>
    </location>
</feature>
<comment type="similarity">
    <text evidence="9">Belongs to the BCD1 family.</text>
</comment>
<evidence type="ECO:0000256" key="12">
    <source>
        <dbReference type="ARBA" id="ARBA00077531"/>
    </source>
</evidence>
<dbReference type="PROSITE" id="PS51083">
    <property type="entry name" value="ZF_HIT"/>
    <property type="match status" value="1"/>
</dbReference>
<comment type="subunit">
    <text evidence="10">Interacts with FBL, SNU13, NOP58, NUFIP1, RUVBL1, RUVBL2 and TAF9. Interacts (via HIT-type zinc finger) with the RUVBL1/RUVBL2 complex in the presence of ADP.</text>
</comment>
<feature type="compositionally biased region" description="Polar residues" evidence="14">
    <location>
        <begin position="319"/>
        <end position="331"/>
    </location>
</feature>
<dbReference type="Pfam" id="PF25790">
    <property type="entry name" value="BCD1"/>
    <property type="match status" value="1"/>
</dbReference>
<evidence type="ECO:0000313" key="16">
    <source>
        <dbReference type="EMBL" id="KAJ2859957.1"/>
    </source>
</evidence>
<keyword evidence="17" id="KW-1185">Reference proteome</keyword>
<dbReference type="PANTHER" id="PTHR13483">
    <property type="entry name" value="BOX C_D SNORNA PROTEIN 1-RELATED"/>
    <property type="match status" value="1"/>
</dbReference>
<dbReference type="GO" id="GO:0000463">
    <property type="term" value="P:maturation of LSU-rRNA from tricistronic rRNA transcript (SSU-rRNA, 5.8S rRNA, LSU-rRNA)"/>
    <property type="evidence" value="ECO:0007669"/>
    <property type="project" value="TreeGrafter"/>
</dbReference>
<dbReference type="FunFam" id="3.30.60.190:FF:000001">
    <property type="entry name" value="box C/D snoRNA protein 1"/>
    <property type="match status" value="1"/>
</dbReference>
<evidence type="ECO:0000256" key="9">
    <source>
        <dbReference type="ARBA" id="ARBA00049654"/>
    </source>
</evidence>
<dbReference type="AlphaFoldDB" id="A0A9W8M3Y7"/>
<organism evidence="16 17">
    <name type="scientific">Coemansia aciculifera</name>
    <dbReference type="NCBI Taxonomy" id="417176"/>
    <lineage>
        <taxon>Eukaryota</taxon>
        <taxon>Fungi</taxon>
        <taxon>Fungi incertae sedis</taxon>
        <taxon>Zoopagomycota</taxon>
        <taxon>Kickxellomycotina</taxon>
        <taxon>Kickxellomycetes</taxon>
        <taxon>Kickxellales</taxon>
        <taxon>Kickxellaceae</taxon>
        <taxon>Coemansia</taxon>
    </lineage>
</organism>
<protein>
    <recommendedName>
        <fullName evidence="11">Box C/D snoRNA protein 1</fullName>
    </recommendedName>
    <alternativeName>
        <fullName evidence="12">Zinc finger HIT domain-containing protein 6</fullName>
    </alternativeName>
</protein>
<gene>
    <name evidence="16" type="primary">BCD1</name>
    <name evidence="16" type="ORF">GGH94_005807</name>
</gene>
<dbReference type="InterPro" id="IPR051639">
    <property type="entry name" value="BCD1"/>
</dbReference>
<comment type="function">
    <text evidence="8">Required for box C/D snoRNAs accumulation involved in snoRNA processing, snoRNA transport to the nucleolus and ribosome biogenesis.</text>
</comment>
<evidence type="ECO:0000256" key="14">
    <source>
        <dbReference type="SAM" id="MobiDB-lite"/>
    </source>
</evidence>
<comment type="caution">
    <text evidence="16">The sequence shown here is derived from an EMBL/GenBank/DDBJ whole genome shotgun (WGS) entry which is preliminary data.</text>
</comment>
<name>A0A9W8M3Y7_9FUNG</name>
<accession>A0A9W8M3Y7</accession>
<evidence type="ECO:0000256" key="2">
    <source>
        <dbReference type="ARBA" id="ARBA00022517"/>
    </source>
</evidence>
<keyword evidence="2" id="KW-0690">Ribosome biogenesis</keyword>
<feature type="region of interest" description="Disordered" evidence="14">
    <location>
        <begin position="318"/>
        <end position="359"/>
    </location>
</feature>
<dbReference type="EMBL" id="JANBUY010000338">
    <property type="protein sequence ID" value="KAJ2859957.1"/>
    <property type="molecule type" value="Genomic_DNA"/>
</dbReference>
<evidence type="ECO:0000256" key="8">
    <source>
        <dbReference type="ARBA" id="ARBA00049598"/>
    </source>
</evidence>
<keyword evidence="5 13" id="KW-0863">Zinc-finger</keyword>
<evidence type="ECO:0000256" key="13">
    <source>
        <dbReference type="PROSITE-ProRule" id="PRU00453"/>
    </source>
</evidence>
<dbReference type="Gene3D" id="3.30.60.190">
    <property type="match status" value="1"/>
</dbReference>